<reference evidence="3" key="1">
    <citation type="journal article" date="2012" name="Nat. Biotechnol.">
        <title>Reference genome sequence of the model plant Setaria.</title>
        <authorList>
            <person name="Bennetzen J.L."/>
            <person name="Schmutz J."/>
            <person name="Wang H."/>
            <person name="Percifield R."/>
            <person name="Hawkins J."/>
            <person name="Pontaroli A.C."/>
            <person name="Estep M."/>
            <person name="Feng L."/>
            <person name="Vaughn J.N."/>
            <person name="Grimwood J."/>
            <person name="Jenkins J."/>
            <person name="Barry K."/>
            <person name="Lindquist E."/>
            <person name="Hellsten U."/>
            <person name="Deshpande S."/>
            <person name="Wang X."/>
            <person name="Wu X."/>
            <person name="Mitros T."/>
            <person name="Triplett J."/>
            <person name="Yang X."/>
            <person name="Ye C.Y."/>
            <person name="Mauro-Herrera M."/>
            <person name="Wang L."/>
            <person name="Li P."/>
            <person name="Sharma M."/>
            <person name="Sharma R."/>
            <person name="Ronald P.C."/>
            <person name="Panaud O."/>
            <person name="Kellogg E.A."/>
            <person name="Brutnell T.P."/>
            <person name="Doust A.N."/>
            <person name="Tuskan G.A."/>
            <person name="Rokhsar D."/>
            <person name="Devos K.M."/>
        </authorList>
    </citation>
    <scope>NUCLEOTIDE SEQUENCE [LARGE SCALE GENOMIC DNA]</scope>
    <source>
        <strain evidence="3">cv. Yugu1</strain>
    </source>
</reference>
<protein>
    <submittedName>
        <fullName evidence="2">Uncharacterized protein</fullName>
    </submittedName>
</protein>
<dbReference type="EnsemblPlants" id="KQL26986">
    <property type="protein sequence ID" value="KQL26986"/>
    <property type="gene ID" value="SETIT_033306mg"/>
</dbReference>
<organism evidence="2 3">
    <name type="scientific">Setaria italica</name>
    <name type="common">Foxtail millet</name>
    <name type="synonym">Panicum italicum</name>
    <dbReference type="NCBI Taxonomy" id="4555"/>
    <lineage>
        <taxon>Eukaryota</taxon>
        <taxon>Viridiplantae</taxon>
        <taxon>Streptophyta</taxon>
        <taxon>Embryophyta</taxon>
        <taxon>Tracheophyta</taxon>
        <taxon>Spermatophyta</taxon>
        <taxon>Magnoliopsida</taxon>
        <taxon>Liliopsida</taxon>
        <taxon>Poales</taxon>
        <taxon>Poaceae</taxon>
        <taxon>PACMAD clade</taxon>
        <taxon>Panicoideae</taxon>
        <taxon>Panicodae</taxon>
        <taxon>Paniceae</taxon>
        <taxon>Cenchrinae</taxon>
        <taxon>Setaria</taxon>
    </lineage>
</organism>
<feature type="region of interest" description="Disordered" evidence="1">
    <location>
        <begin position="1"/>
        <end position="33"/>
    </location>
</feature>
<evidence type="ECO:0000313" key="2">
    <source>
        <dbReference type="EnsemblPlants" id="KQL26986"/>
    </source>
</evidence>
<dbReference type="Proteomes" id="UP000004995">
    <property type="component" value="Unassembled WGS sequence"/>
</dbReference>
<dbReference type="Gramene" id="KQL26986">
    <property type="protein sequence ID" value="KQL26986"/>
    <property type="gene ID" value="SETIT_033306mg"/>
</dbReference>
<reference evidence="2" key="2">
    <citation type="submission" date="2018-08" db="UniProtKB">
        <authorList>
            <consortium name="EnsemblPlants"/>
        </authorList>
    </citation>
    <scope>IDENTIFICATION</scope>
    <source>
        <strain evidence="2">Yugu1</strain>
    </source>
</reference>
<dbReference type="EMBL" id="AGNK02001356">
    <property type="status" value="NOT_ANNOTATED_CDS"/>
    <property type="molecule type" value="Genomic_DNA"/>
</dbReference>
<keyword evidence="3" id="KW-1185">Reference proteome</keyword>
<name>K4A353_SETIT</name>
<accession>K4A353</accession>
<proteinExistence type="predicted"/>
<dbReference type="HOGENOM" id="CLU_3385611_0_0_1"/>
<dbReference type="AlphaFoldDB" id="K4A353"/>
<sequence>MDGEIPLNFSPLPANPSPPWGYQLLSTRQQAVA</sequence>
<evidence type="ECO:0000256" key="1">
    <source>
        <dbReference type="SAM" id="MobiDB-lite"/>
    </source>
</evidence>
<dbReference type="InParanoid" id="K4A353"/>
<evidence type="ECO:0000313" key="3">
    <source>
        <dbReference type="Proteomes" id="UP000004995"/>
    </source>
</evidence>
<feature type="compositionally biased region" description="Polar residues" evidence="1">
    <location>
        <begin position="24"/>
        <end position="33"/>
    </location>
</feature>